<protein>
    <recommendedName>
        <fullName evidence="4">Choline dehydrogenase</fullName>
    </recommendedName>
</protein>
<evidence type="ECO:0000313" key="3">
    <source>
        <dbReference type="Proteomes" id="UP000002743"/>
    </source>
</evidence>
<evidence type="ECO:0000313" key="2">
    <source>
        <dbReference type="EMBL" id="ACT50202.1"/>
    </source>
</evidence>
<dbReference type="HOGENOM" id="CLU_074587_2_0_4"/>
<dbReference type="KEGG" id="mei:Msip34_0955"/>
<dbReference type="OrthoDB" id="9793561at2"/>
<dbReference type="EMBL" id="CP001674">
    <property type="protein sequence ID" value="ACT50202.1"/>
    <property type="molecule type" value="Genomic_DNA"/>
</dbReference>
<dbReference type="AlphaFoldDB" id="C6XCC7"/>
<reference evidence="2 3" key="2">
    <citation type="journal article" date="2011" name="J. Bacteriol.">
        <title>Genomes of three methylotrophs from a single niche uncover genetic and metabolic divergence of Methylophilaceae.</title>
        <authorList>
            <person name="Lapidus A."/>
            <person name="Clum A."/>
            <person name="Labutti K."/>
            <person name="Kaluzhnaya M.G."/>
            <person name="Lim S."/>
            <person name="Beck D.A."/>
            <person name="Glavina Del Rio T."/>
            <person name="Nolan M."/>
            <person name="Mavromatis K."/>
            <person name="Huntemann M."/>
            <person name="Lucas S."/>
            <person name="Lidstrom M.E."/>
            <person name="Ivanova N."/>
            <person name="Chistoserdova L."/>
        </authorList>
    </citation>
    <scope>NUCLEOTIDE SEQUENCE [LARGE SCALE GENOMIC DNA]</scope>
    <source>
        <strain evidence="2 3">SIP3-4</strain>
    </source>
</reference>
<dbReference type="NCBIfam" id="TIGR02001">
    <property type="entry name" value="gcw_chp"/>
    <property type="match status" value="1"/>
</dbReference>
<reference evidence="3" key="1">
    <citation type="submission" date="2009-07" db="EMBL/GenBank/DDBJ databases">
        <title>Complete sequence of chromosome of Methylovorus sp. SIP3-4.</title>
        <authorList>
            <person name="Lucas S."/>
            <person name="Copeland A."/>
            <person name="Lapidus A."/>
            <person name="Glavina del Rio T."/>
            <person name="Tice H."/>
            <person name="Bruce D."/>
            <person name="Goodwin L."/>
            <person name="Pitluck S."/>
            <person name="Clum A."/>
            <person name="Larimer F."/>
            <person name="Land M."/>
            <person name="Hauser L."/>
            <person name="Kyrpides N."/>
            <person name="Mikhailova N."/>
            <person name="Kayluzhnaya M."/>
            <person name="Chistoserdova L."/>
        </authorList>
    </citation>
    <scope>NUCLEOTIDE SEQUENCE [LARGE SCALE GENOMIC DNA]</scope>
    <source>
        <strain evidence="3">SIP3-4</strain>
    </source>
</reference>
<gene>
    <name evidence="2" type="ordered locus">Msip34_0955</name>
</gene>
<feature type="chain" id="PRO_5002973805" description="Choline dehydrogenase" evidence="1">
    <location>
        <begin position="25"/>
        <end position="293"/>
    </location>
</feature>
<name>C6XCC7_METGS</name>
<proteinExistence type="predicted"/>
<evidence type="ECO:0000256" key="1">
    <source>
        <dbReference type="SAM" id="SignalP"/>
    </source>
</evidence>
<sequence precursor="true">MLNTPVKSLAGLLLLAGFSAPTFAAEEAPASMAAPEFTYATTATLASDNIFRGQSQTWGKPALLLGFEVDHKSGLYAGIAGANVSDHWLPGAHVEIDYYGGYRDTLPGAASVIAYDVGLIYYTYPGANWDDSDFAGTKSNSLNTAEAYVALTYQWLTFKTGRTLTEYWGWNTNNSPVNGGFAGDLDAGVTGNTRGSYFYELNANYALGESTWSLIGQAGRQVIHNATGLDISYYKAGVNKSFDGGWSVAAAYSWTSDPDAYKDFLSLRNGSRNPNSDSDIAKDTFLVSVTKAF</sequence>
<evidence type="ECO:0008006" key="4">
    <source>
        <dbReference type="Google" id="ProtNLM"/>
    </source>
</evidence>
<dbReference type="InterPro" id="IPR010239">
    <property type="entry name" value="CHP02001"/>
</dbReference>
<dbReference type="STRING" id="582744.Msip34_0955"/>
<feature type="signal peptide" evidence="1">
    <location>
        <begin position="1"/>
        <end position="24"/>
    </location>
</feature>
<accession>C6XCC7</accession>
<dbReference type="eggNOG" id="ENOG5030VS0">
    <property type="taxonomic scope" value="Bacteria"/>
</dbReference>
<dbReference type="Proteomes" id="UP000002743">
    <property type="component" value="Chromosome"/>
</dbReference>
<organism evidence="2 3">
    <name type="scientific">Methylovorus glucosotrophus (strain SIP3-4)</name>
    <dbReference type="NCBI Taxonomy" id="582744"/>
    <lineage>
        <taxon>Bacteria</taxon>
        <taxon>Pseudomonadati</taxon>
        <taxon>Pseudomonadota</taxon>
        <taxon>Betaproteobacteria</taxon>
        <taxon>Nitrosomonadales</taxon>
        <taxon>Methylophilaceae</taxon>
        <taxon>Methylovorus</taxon>
    </lineage>
</organism>
<keyword evidence="3" id="KW-1185">Reference proteome</keyword>
<dbReference type="Pfam" id="PF09694">
    <property type="entry name" value="Gcw_chp"/>
    <property type="match status" value="1"/>
</dbReference>
<keyword evidence="1" id="KW-0732">Signal</keyword>
<dbReference type="RefSeq" id="WP_015829737.1">
    <property type="nucleotide sequence ID" value="NC_012969.1"/>
</dbReference>